<sequence length="71" mass="8050">MLRRQDNVDLKRMVADVSETYAFLKNLTEDERVLAADQHKKEEQRYDVCRGAVRDADPVPAETATTLPMGA</sequence>
<dbReference type="OrthoDB" id="149411at41294"/>
<keyword evidence="2" id="KW-1185">Reference proteome</keyword>
<dbReference type="AlphaFoldDB" id="A0A125QAH2"/>
<reference evidence="1 2" key="1">
    <citation type="submission" date="2015-11" db="EMBL/GenBank/DDBJ databases">
        <title>Draft Genome Sequence of the Strain BR 10303 (Bradyrhizobium sp.) isolated from nodules of Centrolobium paraense.</title>
        <authorList>
            <person name="Zelli J.E."/>
            <person name="Simoes-Araujo J.L."/>
            <person name="Barauna A.C."/>
            <person name="Silva K."/>
        </authorList>
    </citation>
    <scope>NUCLEOTIDE SEQUENCE [LARGE SCALE GENOMIC DNA]</scope>
    <source>
        <strain evidence="1 2">BR 10303</strain>
    </source>
</reference>
<name>A0A125QAH2_9BRAD</name>
<dbReference type="EMBL" id="LNCU01000019">
    <property type="protein sequence ID" value="KWV60485.1"/>
    <property type="molecule type" value="Genomic_DNA"/>
</dbReference>
<organism evidence="1 2">
    <name type="scientific">Bradyrhizobium macuxiense</name>
    <dbReference type="NCBI Taxonomy" id="1755647"/>
    <lineage>
        <taxon>Bacteria</taxon>
        <taxon>Pseudomonadati</taxon>
        <taxon>Pseudomonadota</taxon>
        <taxon>Alphaproteobacteria</taxon>
        <taxon>Hyphomicrobiales</taxon>
        <taxon>Nitrobacteraceae</taxon>
        <taxon>Bradyrhizobium</taxon>
    </lineage>
</organism>
<evidence type="ECO:0000313" key="2">
    <source>
        <dbReference type="Proteomes" id="UP000057737"/>
    </source>
</evidence>
<accession>A0A125QAH2</accession>
<proteinExistence type="predicted"/>
<gene>
    <name evidence="1" type="ORF">AS156_29345</name>
</gene>
<evidence type="ECO:0000313" key="1">
    <source>
        <dbReference type="EMBL" id="KWV60485.1"/>
    </source>
</evidence>
<comment type="caution">
    <text evidence="1">The sequence shown here is derived from an EMBL/GenBank/DDBJ whole genome shotgun (WGS) entry which is preliminary data.</text>
</comment>
<dbReference type="Proteomes" id="UP000057737">
    <property type="component" value="Unassembled WGS sequence"/>
</dbReference>
<protein>
    <submittedName>
        <fullName evidence="1">Uncharacterized protein</fullName>
    </submittedName>
</protein>